<organism evidence="1 2">
    <name type="scientific">Elysia crispata</name>
    <name type="common">lettuce slug</name>
    <dbReference type="NCBI Taxonomy" id="231223"/>
    <lineage>
        <taxon>Eukaryota</taxon>
        <taxon>Metazoa</taxon>
        <taxon>Spiralia</taxon>
        <taxon>Lophotrochozoa</taxon>
        <taxon>Mollusca</taxon>
        <taxon>Gastropoda</taxon>
        <taxon>Heterobranchia</taxon>
        <taxon>Euthyneura</taxon>
        <taxon>Panpulmonata</taxon>
        <taxon>Sacoglossa</taxon>
        <taxon>Placobranchoidea</taxon>
        <taxon>Plakobranchidae</taxon>
        <taxon>Elysia</taxon>
    </lineage>
</organism>
<gene>
    <name evidence="1" type="ORF">RRG08_046136</name>
</gene>
<protein>
    <submittedName>
        <fullName evidence="1">Uncharacterized protein</fullName>
    </submittedName>
</protein>
<dbReference type="AlphaFoldDB" id="A0AAE1DRD6"/>
<sequence length="149" mass="16421">MVLNYGVNTMNGEGGRRRGHVPHCCSSSVIRGEFPLPSAALPSRHTTFVAEQKNTTRAMKTVFLVCLGYAVLAVTSAIRPQCIAHPVEAPGNPCDGKLSTQFPLDPTPIDYCCSGTDRPLGRSRLVNREYVYSCECWTEEEYCAKYLCL</sequence>
<accession>A0AAE1DRD6</accession>
<dbReference type="Proteomes" id="UP001283361">
    <property type="component" value="Unassembled WGS sequence"/>
</dbReference>
<keyword evidence="2" id="KW-1185">Reference proteome</keyword>
<reference evidence="1" key="1">
    <citation type="journal article" date="2023" name="G3 (Bethesda)">
        <title>A reference genome for the long-term kleptoplast-retaining sea slug Elysia crispata morphotype clarki.</title>
        <authorList>
            <person name="Eastman K.E."/>
            <person name="Pendleton A.L."/>
            <person name="Shaikh M.A."/>
            <person name="Suttiyut T."/>
            <person name="Ogas R."/>
            <person name="Tomko P."/>
            <person name="Gavelis G."/>
            <person name="Widhalm J.R."/>
            <person name="Wisecaver J.H."/>
        </authorList>
    </citation>
    <scope>NUCLEOTIDE SEQUENCE</scope>
    <source>
        <strain evidence="1">ECLA1</strain>
    </source>
</reference>
<proteinExistence type="predicted"/>
<dbReference type="EMBL" id="JAWDGP010002761">
    <property type="protein sequence ID" value="KAK3780074.1"/>
    <property type="molecule type" value="Genomic_DNA"/>
</dbReference>
<evidence type="ECO:0000313" key="2">
    <source>
        <dbReference type="Proteomes" id="UP001283361"/>
    </source>
</evidence>
<evidence type="ECO:0000313" key="1">
    <source>
        <dbReference type="EMBL" id="KAK3780074.1"/>
    </source>
</evidence>
<comment type="caution">
    <text evidence="1">The sequence shown here is derived from an EMBL/GenBank/DDBJ whole genome shotgun (WGS) entry which is preliminary data.</text>
</comment>
<name>A0AAE1DRD6_9GAST</name>